<proteinExistence type="inferred from homology"/>
<dbReference type="PANTHER" id="PTHR13799">
    <property type="entry name" value="NGG1 INTERACTING FACTOR 3"/>
    <property type="match status" value="1"/>
</dbReference>
<feature type="binding site" evidence="4">
    <location>
        <position position="323"/>
    </location>
    <ligand>
        <name>a divalent metal cation</name>
        <dbReference type="ChEBI" id="CHEBI:60240"/>
        <label>1</label>
    </ligand>
</feature>
<dbReference type="GO" id="GO:0005739">
    <property type="term" value="C:mitochondrion"/>
    <property type="evidence" value="ECO:0007669"/>
    <property type="project" value="TreeGrafter"/>
</dbReference>
<evidence type="ECO:0000256" key="1">
    <source>
        <dbReference type="ARBA" id="ARBA00006964"/>
    </source>
</evidence>
<evidence type="ECO:0000313" key="5">
    <source>
        <dbReference type="EMBL" id="CAG5115796.1"/>
    </source>
</evidence>
<gene>
    <name evidence="5" type="ORF">CUNI_LOCUS1354</name>
</gene>
<dbReference type="Gene3D" id="3.40.1390.30">
    <property type="entry name" value="NIF3 (NGG1p interacting factor 3)-like"/>
    <property type="match status" value="2"/>
</dbReference>
<name>A0A8S3YN73_9EUPU</name>
<reference evidence="5" key="1">
    <citation type="submission" date="2021-04" db="EMBL/GenBank/DDBJ databases">
        <authorList>
            <consortium name="Molecular Ecology Group"/>
        </authorList>
    </citation>
    <scope>NUCLEOTIDE SEQUENCE</scope>
</reference>
<dbReference type="EMBL" id="CAJHNH020000166">
    <property type="protein sequence ID" value="CAG5115796.1"/>
    <property type="molecule type" value="Genomic_DNA"/>
</dbReference>
<feature type="binding site" evidence="4">
    <location>
        <position position="105"/>
    </location>
    <ligand>
        <name>a divalent metal cation</name>
        <dbReference type="ChEBI" id="CHEBI:60240"/>
        <label>1</label>
    </ligand>
</feature>
<dbReference type="InterPro" id="IPR017222">
    <property type="entry name" value="DUF34/NIF3_animal"/>
</dbReference>
<organism evidence="5 6">
    <name type="scientific">Candidula unifasciata</name>
    <dbReference type="NCBI Taxonomy" id="100452"/>
    <lineage>
        <taxon>Eukaryota</taxon>
        <taxon>Metazoa</taxon>
        <taxon>Spiralia</taxon>
        <taxon>Lophotrochozoa</taxon>
        <taxon>Mollusca</taxon>
        <taxon>Gastropoda</taxon>
        <taxon>Heterobranchia</taxon>
        <taxon>Euthyneura</taxon>
        <taxon>Panpulmonata</taxon>
        <taxon>Eupulmonata</taxon>
        <taxon>Stylommatophora</taxon>
        <taxon>Helicina</taxon>
        <taxon>Helicoidea</taxon>
        <taxon>Geomitridae</taxon>
        <taxon>Candidula</taxon>
    </lineage>
</organism>
<evidence type="ECO:0000256" key="3">
    <source>
        <dbReference type="PIRNR" id="PIRNR037490"/>
    </source>
</evidence>
<dbReference type="Proteomes" id="UP000678393">
    <property type="component" value="Unassembled WGS sequence"/>
</dbReference>
<sequence>MNSLKQIVGILTNTAPLHLAADWDNVGLLVEPSPPKYISKLMLTNDLTVSVMEEAKNKTVDLIISYHPPIFRPFKRLSQGSWKERILVDCIENRIAVFSPHTSHDAVQGGVNDWLLSAFDVKKDSVYAIEATQEFVEGNTHVLQVDVDLAKLDKVRDKSLIAYLPTESRLRKNKDLFTFYPIKVNSSSDNELWQLRVECTESELSAMLKGLLASHSQLKYSVASLSKVPRSASGFGRRAELSAPVTLETAISKVKSHLGLSHISVAKAIGKDDLDIQTVAVCAGSGSGVLNEVTADLLLTGEMGHHEVLDAVHGGSHVILCHHSNTERGYLKHFQQKLVSLIGNSVEIFVSEADQDPLEVV</sequence>
<dbReference type="FunFam" id="3.40.1390.30:FF:000001">
    <property type="entry name" value="GTP cyclohydrolase 1 type 2"/>
    <property type="match status" value="1"/>
</dbReference>
<evidence type="ECO:0000256" key="2">
    <source>
        <dbReference type="ARBA" id="ARBA00019069"/>
    </source>
</evidence>
<keyword evidence="4" id="KW-0479">Metal-binding</keyword>
<evidence type="ECO:0000256" key="4">
    <source>
        <dbReference type="PIRSR" id="PIRSR602678-1"/>
    </source>
</evidence>
<protein>
    <recommendedName>
        <fullName evidence="2 3">NIF3-like protein 1</fullName>
    </recommendedName>
</protein>
<feature type="binding site" evidence="4">
    <location>
        <position position="327"/>
    </location>
    <ligand>
        <name>a divalent metal cation</name>
        <dbReference type="ChEBI" id="CHEBI:60240"/>
        <label>1</label>
    </ligand>
</feature>
<dbReference type="AlphaFoldDB" id="A0A8S3YN73"/>
<accession>A0A8S3YN73</accession>
<dbReference type="PIRSF" id="PIRSF037490">
    <property type="entry name" value="UCP037490_NIF3_euk"/>
    <property type="match status" value="1"/>
</dbReference>
<dbReference type="SUPFAM" id="SSF102705">
    <property type="entry name" value="NIF3 (NGG1p interacting factor 3)-like"/>
    <property type="match status" value="1"/>
</dbReference>
<dbReference type="InterPro" id="IPR002678">
    <property type="entry name" value="DUF34/NIF3"/>
</dbReference>
<dbReference type="InterPro" id="IPR036069">
    <property type="entry name" value="DUF34/NIF3_sf"/>
</dbReference>
<dbReference type="OrthoDB" id="3345469at2759"/>
<comment type="similarity">
    <text evidence="1 3">Belongs to the GTP cyclohydrolase I type 2/NIF3 family.</text>
</comment>
<feature type="binding site" evidence="4">
    <location>
        <position position="67"/>
    </location>
    <ligand>
        <name>a divalent metal cation</name>
        <dbReference type="ChEBI" id="CHEBI:60240"/>
        <label>1</label>
    </ligand>
</feature>
<comment type="caution">
    <text evidence="5">The sequence shown here is derived from an EMBL/GenBank/DDBJ whole genome shotgun (WGS) entry which is preliminary data.</text>
</comment>
<dbReference type="GO" id="GO:0046872">
    <property type="term" value="F:metal ion binding"/>
    <property type="evidence" value="ECO:0007669"/>
    <property type="project" value="UniProtKB-KW"/>
</dbReference>
<dbReference type="NCBIfam" id="TIGR00486">
    <property type="entry name" value="YbgI_SA1388"/>
    <property type="match status" value="1"/>
</dbReference>
<evidence type="ECO:0000313" key="6">
    <source>
        <dbReference type="Proteomes" id="UP000678393"/>
    </source>
</evidence>
<dbReference type="PANTHER" id="PTHR13799:SF13">
    <property type="entry name" value="NIF3-LIKE PROTEIN 1"/>
    <property type="match status" value="1"/>
</dbReference>
<dbReference type="Pfam" id="PF01784">
    <property type="entry name" value="DUF34_NIF3"/>
    <property type="match status" value="1"/>
</dbReference>
<keyword evidence="6" id="KW-1185">Reference proteome</keyword>